<dbReference type="PROSITE" id="PS51034">
    <property type="entry name" value="ZP_2"/>
    <property type="match status" value="1"/>
</dbReference>
<feature type="transmembrane region" description="Helical" evidence="1">
    <location>
        <begin position="47"/>
        <end position="71"/>
    </location>
</feature>
<protein>
    <recommendedName>
        <fullName evidence="2">ZP domain-containing protein</fullName>
    </recommendedName>
</protein>
<feature type="domain" description="ZP" evidence="2">
    <location>
        <begin position="13"/>
        <end position="275"/>
    </location>
</feature>
<reference evidence="3" key="1">
    <citation type="submission" date="2021-01" db="EMBL/GenBank/DDBJ databases">
        <authorList>
            <person name="Li R."/>
            <person name="Bekaert M."/>
        </authorList>
    </citation>
    <scope>NUCLEOTIDE SEQUENCE</scope>
    <source>
        <strain evidence="3">Farmed</strain>
    </source>
</reference>
<dbReference type="EMBL" id="CAHIKZ030000361">
    <property type="protein sequence ID" value="CAE1170261.1"/>
    <property type="molecule type" value="Genomic_DNA"/>
</dbReference>
<dbReference type="InterPro" id="IPR001507">
    <property type="entry name" value="ZP_dom"/>
</dbReference>
<proteinExistence type="predicted"/>
<keyword evidence="1" id="KW-1133">Transmembrane helix</keyword>
<feature type="transmembrane region" description="Helical" evidence="1">
    <location>
        <begin position="12"/>
        <end position="35"/>
    </location>
</feature>
<evidence type="ECO:0000313" key="4">
    <source>
        <dbReference type="Proteomes" id="UP000597762"/>
    </source>
</evidence>
<comment type="caution">
    <text evidence="3">The sequence shown here is derived from an EMBL/GenBank/DDBJ whole genome shotgun (WGS) entry which is preliminary data.</text>
</comment>
<dbReference type="Pfam" id="PF25272">
    <property type="entry name" value="VERL_C"/>
    <property type="match status" value="1"/>
</dbReference>
<evidence type="ECO:0000313" key="3">
    <source>
        <dbReference type="EMBL" id="CAE1170261.1"/>
    </source>
</evidence>
<keyword evidence="1" id="KW-0812">Transmembrane</keyword>
<dbReference type="InterPro" id="IPR057371">
    <property type="entry name" value="VERL_C"/>
</dbReference>
<sequence>MLFLWKCEIHVFLCKLSICSVCLSVCLFLSFFLLLSPHPSLLFLEILFLKILLLSLSLSLSLSLFIHLSIYQFLPYCKILSVAIRPPLSHVFNGSFAVEFAVKSGENFFQKYDRIYTLQCRIHNPQESAFITSNLNNEYYPPKDVPIKMTLVPVNPTELSDGQVKLGEKVKLKIEILKKLRVQHGRVTLCFVQDSLHENITHTFYRNKCPIESFPEPIKFMTNKTNPHLIESTGFKAFQFYDNGNVQFTCYVELCTKEKDPYCLVSGCVPRGTFMHPYTKVKTSIHIDTSGAINQISFILMPAIAIMITIFTKINMF</sequence>
<organism evidence="3 4">
    <name type="scientific">Acanthosepion pharaonis</name>
    <name type="common">Pharaoh cuttlefish</name>
    <name type="synonym">Sepia pharaonis</name>
    <dbReference type="NCBI Taxonomy" id="158019"/>
    <lineage>
        <taxon>Eukaryota</taxon>
        <taxon>Metazoa</taxon>
        <taxon>Spiralia</taxon>
        <taxon>Lophotrochozoa</taxon>
        <taxon>Mollusca</taxon>
        <taxon>Cephalopoda</taxon>
        <taxon>Coleoidea</taxon>
        <taxon>Decapodiformes</taxon>
        <taxon>Sepiida</taxon>
        <taxon>Sepiina</taxon>
        <taxon>Sepiidae</taxon>
        <taxon>Acanthosepion</taxon>
    </lineage>
</organism>
<evidence type="ECO:0000259" key="2">
    <source>
        <dbReference type="PROSITE" id="PS51034"/>
    </source>
</evidence>
<accession>A0A812B877</accession>
<dbReference type="AlphaFoldDB" id="A0A812B877"/>
<name>A0A812B877_ACAPH</name>
<evidence type="ECO:0000256" key="1">
    <source>
        <dbReference type="SAM" id="Phobius"/>
    </source>
</evidence>
<gene>
    <name evidence="3" type="ORF">SPHA_10998</name>
</gene>
<feature type="transmembrane region" description="Helical" evidence="1">
    <location>
        <begin position="292"/>
        <end position="311"/>
    </location>
</feature>
<dbReference type="Proteomes" id="UP000597762">
    <property type="component" value="Unassembled WGS sequence"/>
</dbReference>
<keyword evidence="4" id="KW-1185">Reference proteome</keyword>
<keyword evidence="1" id="KW-0472">Membrane</keyword>